<dbReference type="InterPro" id="IPR015943">
    <property type="entry name" value="WD40/YVTN_repeat-like_dom_sf"/>
</dbReference>
<evidence type="ECO:0000313" key="4">
    <source>
        <dbReference type="Proteomes" id="UP001501444"/>
    </source>
</evidence>
<protein>
    <recommendedName>
        <fullName evidence="2">Pyrrolo-quinoline quinone repeat domain-containing protein</fullName>
    </recommendedName>
</protein>
<dbReference type="Proteomes" id="UP001501444">
    <property type="component" value="Unassembled WGS sequence"/>
</dbReference>
<comment type="caution">
    <text evidence="3">The sequence shown here is derived from an EMBL/GenBank/DDBJ whole genome shotgun (WGS) entry which is preliminary data.</text>
</comment>
<evidence type="ECO:0000256" key="1">
    <source>
        <dbReference type="SAM" id="MobiDB-lite"/>
    </source>
</evidence>
<dbReference type="Pfam" id="PF13360">
    <property type="entry name" value="PQQ_2"/>
    <property type="match status" value="1"/>
</dbReference>
<dbReference type="RefSeq" id="WP_344618778.1">
    <property type="nucleotide sequence ID" value="NZ_BAAARV010000088.1"/>
</dbReference>
<dbReference type="InterPro" id="IPR002372">
    <property type="entry name" value="PQQ_rpt_dom"/>
</dbReference>
<evidence type="ECO:0000259" key="2">
    <source>
        <dbReference type="Pfam" id="PF13360"/>
    </source>
</evidence>
<feature type="region of interest" description="Disordered" evidence="1">
    <location>
        <begin position="1"/>
        <end position="22"/>
    </location>
</feature>
<reference evidence="4" key="1">
    <citation type="journal article" date="2019" name="Int. J. Syst. Evol. Microbiol.">
        <title>The Global Catalogue of Microorganisms (GCM) 10K type strain sequencing project: providing services to taxonomists for standard genome sequencing and annotation.</title>
        <authorList>
            <consortium name="The Broad Institute Genomics Platform"/>
            <consortium name="The Broad Institute Genome Sequencing Center for Infectious Disease"/>
            <person name="Wu L."/>
            <person name="Ma J."/>
        </authorList>
    </citation>
    <scope>NUCLEOTIDE SEQUENCE [LARGE SCALE GENOMIC DNA]</scope>
    <source>
        <strain evidence="4">JCM 3272</strain>
    </source>
</reference>
<keyword evidence="4" id="KW-1185">Reference proteome</keyword>
<dbReference type="Gene3D" id="2.130.10.10">
    <property type="entry name" value="YVTN repeat-like/Quinoprotein amine dehydrogenase"/>
    <property type="match status" value="1"/>
</dbReference>
<dbReference type="EMBL" id="BAAARV010000088">
    <property type="protein sequence ID" value="GAA2381778.1"/>
    <property type="molecule type" value="Genomic_DNA"/>
</dbReference>
<organism evidence="3 4">
    <name type="scientific">Dactylosporangium salmoneum</name>
    <dbReference type="NCBI Taxonomy" id="53361"/>
    <lineage>
        <taxon>Bacteria</taxon>
        <taxon>Bacillati</taxon>
        <taxon>Actinomycetota</taxon>
        <taxon>Actinomycetes</taxon>
        <taxon>Micromonosporales</taxon>
        <taxon>Micromonosporaceae</taxon>
        <taxon>Dactylosporangium</taxon>
    </lineage>
</organism>
<gene>
    <name evidence="3" type="ORF">GCM10010170_089750</name>
</gene>
<name>A0ABP5UL76_9ACTN</name>
<sequence length="466" mass="48556">MIDLGVVGPSWEPPDTAPPRRRPGRLGAVVVAAVAVLVAVLPGKETAAAAPALLIGPGSQSVVLAGGWMFVTRYAGEGAHTIEARPGDGPVRWTVELAEGEGLDFADASIVVLGHTYPVGPLTGVTARDTHTGAELWRRAAVVVVGAGGGRLLLMDTSRMQPVQDAPDPGAAPPVPQESRIFAVDPRTGADAWTLLVPAGSAPSFGHDPGDPYRTTALGVLDPDGVLRSYDLRTGAVSGTARIERTGPVRYFEFGGSGRARGQVMVADGDADGSAGVYDLASGRRILRVDPPTYGAYPCDADHWCVSGARGGVAYEAATGRPAWRGDSSGLTVLDPVTGSPRWSAKGYFRISELGPDAVALAAMGNGDQFAGPGVRIVDARTGAVRRTFPDWHYLQSLGDRLVVWHRAEDSRRTTVGLLDPATGGVLVLGWADTWAGEPQCVTSEALIACGIMGDMTLWHLPAGVR</sequence>
<feature type="domain" description="Pyrrolo-quinoline quinone repeat" evidence="2">
    <location>
        <begin position="86"/>
        <end position="243"/>
    </location>
</feature>
<accession>A0ABP5UL76</accession>
<evidence type="ECO:0000313" key="3">
    <source>
        <dbReference type="EMBL" id="GAA2381778.1"/>
    </source>
</evidence>
<dbReference type="SUPFAM" id="SSF50998">
    <property type="entry name" value="Quinoprotein alcohol dehydrogenase-like"/>
    <property type="match status" value="1"/>
</dbReference>
<proteinExistence type="predicted"/>
<dbReference type="InterPro" id="IPR011047">
    <property type="entry name" value="Quinoprotein_ADH-like_sf"/>
</dbReference>